<dbReference type="eggNOG" id="COG0226">
    <property type="taxonomic scope" value="Bacteria"/>
</dbReference>
<dbReference type="Pfam" id="PF12849">
    <property type="entry name" value="PBP_like_2"/>
    <property type="match status" value="1"/>
</dbReference>
<proteinExistence type="inferred from homology"/>
<dbReference type="EMBL" id="ADVR01000052">
    <property type="protein sequence ID" value="EFO80471.1"/>
    <property type="molecule type" value="Genomic_DNA"/>
</dbReference>
<keyword evidence="4" id="KW-0592">Phosphate transport</keyword>
<dbReference type="Proteomes" id="UP000054010">
    <property type="component" value="Unassembled WGS sequence"/>
</dbReference>
<evidence type="ECO:0000313" key="7">
    <source>
        <dbReference type="Proteomes" id="UP000054010"/>
    </source>
</evidence>
<dbReference type="AlphaFoldDB" id="E1IEE5"/>
<dbReference type="GO" id="GO:0042301">
    <property type="term" value="F:phosphate ion binding"/>
    <property type="evidence" value="ECO:0007669"/>
    <property type="project" value="UniProtKB-UniRule"/>
</dbReference>
<organism evidence="6 7">
    <name type="scientific">Oscillochloris trichoides DG-6</name>
    <dbReference type="NCBI Taxonomy" id="765420"/>
    <lineage>
        <taxon>Bacteria</taxon>
        <taxon>Bacillati</taxon>
        <taxon>Chloroflexota</taxon>
        <taxon>Chloroflexia</taxon>
        <taxon>Chloroflexales</taxon>
        <taxon>Chloroflexineae</taxon>
        <taxon>Oscillochloridaceae</taxon>
        <taxon>Oscillochloris</taxon>
    </lineage>
</organism>
<dbReference type="GO" id="GO:0006817">
    <property type="term" value="P:phosphate ion transport"/>
    <property type="evidence" value="ECO:0007669"/>
    <property type="project" value="UniProtKB-UniRule"/>
</dbReference>
<protein>
    <recommendedName>
        <fullName evidence="4">Phosphate-binding protein</fullName>
    </recommendedName>
</protein>
<reference evidence="6 7" key="1">
    <citation type="journal article" date="2011" name="J. Bacteriol.">
        <title>Draft genome sequence of the anoxygenic filamentous phototrophic bacterium Oscillochloris trichoides subsp. DG-6.</title>
        <authorList>
            <person name="Kuznetsov B.B."/>
            <person name="Ivanovsky R.N."/>
            <person name="Keppen O.I."/>
            <person name="Sukhacheva M.V."/>
            <person name="Bumazhkin B.K."/>
            <person name="Patutina E.O."/>
            <person name="Beletsky A.V."/>
            <person name="Mardanov A.V."/>
            <person name="Baslerov R.V."/>
            <person name="Panteleeva A.N."/>
            <person name="Kolganova T.V."/>
            <person name="Ravin N.V."/>
            <person name="Skryabin K.G."/>
        </authorList>
    </citation>
    <scope>NUCLEOTIDE SEQUENCE [LARGE SCALE GENOMIC DNA]</scope>
    <source>
        <strain evidence="6 7">DG-6</strain>
    </source>
</reference>
<evidence type="ECO:0000256" key="4">
    <source>
        <dbReference type="RuleBase" id="RU367119"/>
    </source>
</evidence>
<dbReference type="PANTHER" id="PTHR30570:SF1">
    <property type="entry name" value="PHOSPHATE-BINDING PROTEIN PSTS"/>
    <property type="match status" value="1"/>
</dbReference>
<keyword evidence="2 4" id="KW-0813">Transport</keyword>
<evidence type="ECO:0000256" key="2">
    <source>
        <dbReference type="ARBA" id="ARBA00022448"/>
    </source>
</evidence>
<dbReference type="InterPro" id="IPR050811">
    <property type="entry name" value="Phosphate_ABC_transporter"/>
</dbReference>
<dbReference type="PANTHER" id="PTHR30570">
    <property type="entry name" value="PERIPLASMIC PHOSPHATE BINDING COMPONENT OF PHOSPHATE ABC TRANSPORTER"/>
    <property type="match status" value="1"/>
</dbReference>
<dbReference type="InterPro" id="IPR024370">
    <property type="entry name" value="PBP_domain"/>
</dbReference>
<evidence type="ECO:0000313" key="6">
    <source>
        <dbReference type="EMBL" id="EFO80471.1"/>
    </source>
</evidence>
<dbReference type="Gene3D" id="3.40.190.10">
    <property type="entry name" value="Periplasmic binding protein-like II"/>
    <property type="match status" value="2"/>
</dbReference>
<comment type="caution">
    <text evidence="6">The sequence shown here is derived from an EMBL/GenBank/DDBJ whole genome shotgun (WGS) entry which is preliminary data.</text>
</comment>
<comment type="function">
    <text evidence="4">Involved in the system for phosphate transport across the cytoplasmic membrane.</text>
</comment>
<feature type="domain" description="PBP" evidence="5">
    <location>
        <begin position="48"/>
        <end position="299"/>
    </location>
</feature>
<name>E1IEE5_9CHLR</name>
<evidence type="ECO:0000259" key="5">
    <source>
        <dbReference type="Pfam" id="PF12849"/>
    </source>
</evidence>
<dbReference type="NCBIfam" id="TIGR02136">
    <property type="entry name" value="ptsS_2"/>
    <property type="match status" value="1"/>
</dbReference>
<dbReference type="STRING" id="765420.OSCT_1696"/>
<dbReference type="HOGENOM" id="CLU_026228_1_0_0"/>
<dbReference type="InterPro" id="IPR011862">
    <property type="entry name" value="Phos-bd"/>
</dbReference>
<dbReference type="SUPFAM" id="SSF53850">
    <property type="entry name" value="Periplasmic binding protein-like II"/>
    <property type="match status" value="1"/>
</dbReference>
<dbReference type="OrthoDB" id="9790048at2"/>
<comment type="similarity">
    <text evidence="1 4">Belongs to the PstS family.</text>
</comment>
<dbReference type="CDD" id="cd13654">
    <property type="entry name" value="PBP2_phosphate_like_2"/>
    <property type="match status" value="1"/>
</dbReference>
<gene>
    <name evidence="6" type="ORF">OSCT_1696</name>
</gene>
<accession>E1IEE5</accession>
<keyword evidence="3" id="KW-0732">Signal</keyword>
<sequence>MFCLALSACTQSPATGRTPTAVTATSILSTTTTPTFPPLTPPVHDVEPMGGTISIDGSSTVFPITEAAAITFRRFVPQVEISLGVSGTGGGFKKFCAGEIVIADASRPIKAEESATCAEAGIEYIELPIAFDGISVVVHPDNQWATCMTVEELRRLWQPQSGGVIVRWSQIRAGWPENAIHLYGAGGDSGTYDYFTEAIVGSARASRQDYTASEDDYLLAQDLSADPDGLGFFGYAYYVEHAENLRAIGIDNGAGCVAPSVTSIADGSYQPLARPIFLYVNAAALDRPEVTAFLDFYLTNGPALVQDARYIPLPDTIYPLLKARLAQRSTGSLFQDVNRIGVSIEEILQLEGGH</sequence>
<evidence type="ECO:0000256" key="3">
    <source>
        <dbReference type="ARBA" id="ARBA00022729"/>
    </source>
</evidence>
<evidence type="ECO:0000256" key="1">
    <source>
        <dbReference type="ARBA" id="ARBA00008725"/>
    </source>
</evidence>
<keyword evidence="7" id="KW-1185">Reference proteome</keyword>